<dbReference type="AlphaFoldDB" id="X0T8K7"/>
<accession>X0T8K7</accession>
<dbReference type="EMBL" id="BARS01006138">
    <property type="protein sequence ID" value="GAF83666.1"/>
    <property type="molecule type" value="Genomic_DNA"/>
</dbReference>
<name>X0T8K7_9ZZZZ</name>
<sequence>MSVHATQKGIELLTSCMAGLPDGRWVIAKPVPGPFRWRLRDAWRVLWGKAEALYFEGDQ</sequence>
<reference evidence="1" key="1">
    <citation type="journal article" date="2014" name="Front. Microbiol.">
        <title>High frequency of phylogenetically diverse reductive dehalogenase-homologous genes in deep subseafloor sedimentary metagenomes.</title>
        <authorList>
            <person name="Kawai M."/>
            <person name="Futagami T."/>
            <person name="Toyoda A."/>
            <person name="Takaki Y."/>
            <person name="Nishi S."/>
            <person name="Hori S."/>
            <person name="Arai W."/>
            <person name="Tsubouchi T."/>
            <person name="Morono Y."/>
            <person name="Uchiyama I."/>
            <person name="Ito T."/>
            <person name="Fujiyama A."/>
            <person name="Inagaki F."/>
            <person name="Takami H."/>
        </authorList>
    </citation>
    <scope>NUCLEOTIDE SEQUENCE</scope>
    <source>
        <strain evidence="1">Expedition CK06-06</strain>
    </source>
</reference>
<comment type="caution">
    <text evidence="1">The sequence shown here is derived from an EMBL/GenBank/DDBJ whole genome shotgun (WGS) entry which is preliminary data.</text>
</comment>
<gene>
    <name evidence="1" type="ORF">S01H1_12002</name>
</gene>
<organism evidence="1">
    <name type="scientific">marine sediment metagenome</name>
    <dbReference type="NCBI Taxonomy" id="412755"/>
    <lineage>
        <taxon>unclassified sequences</taxon>
        <taxon>metagenomes</taxon>
        <taxon>ecological metagenomes</taxon>
    </lineage>
</organism>
<protein>
    <submittedName>
        <fullName evidence="1">Uncharacterized protein</fullName>
    </submittedName>
</protein>
<proteinExistence type="predicted"/>
<evidence type="ECO:0000313" key="1">
    <source>
        <dbReference type="EMBL" id="GAF83666.1"/>
    </source>
</evidence>